<organism evidence="1 2">
    <name type="scientific">Rhodamnia argentea</name>
    <dbReference type="NCBI Taxonomy" id="178133"/>
    <lineage>
        <taxon>Eukaryota</taxon>
        <taxon>Viridiplantae</taxon>
        <taxon>Streptophyta</taxon>
        <taxon>Embryophyta</taxon>
        <taxon>Tracheophyta</taxon>
        <taxon>Spermatophyta</taxon>
        <taxon>Magnoliopsida</taxon>
        <taxon>eudicotyledons</taxon>
        <taxon>Gunneridae</taxon>
        <taxon>Pentapetalae</taxon>
        <taxon>rosids</taxon>
        <taxon>malvids</taxon>
        <taxon>Myrtales</taxon>
        <taxon>Myrtaceae</taxon>
        <taxon>Myrtoideae</taxon>
        <taxon>Myrteae</taxon>
        <taxon>Australasian group</taxon>
        <taxon>Rhodamnia</taxon>
    </lineage>
</organism>
<reference evidence="1" key="1">
    <citation type="submission" date="2025-05" db="UniProtKB">
        <authorList>
            <consortium name="RefSeq"/>
        </authorList>
    </citation>
    <scope>NUCLEOTIDE SEQUENCE [LARGE SCALE GENOMIC DNA]</scope>
</reference>
<dbReference type="GeneID" id="125313617"/>
<accession>A0ABM3GY78</accession>
<evidence type="ECO:0000313" key="2">
    <source>
        <dbReference type="RefSeq" id="XP_048129320.1"/>
    </source>
</evidence>
<dbReference type="RefSeq" id="XP_048129320.1">
    <property type="nucleotide sequence ID" value="XM_048273363.1"/>
</dbReference>
<proteinExistence type="predicted"/>
<dbReference type="Proteomes" id="UP000827889">
    <property type="component" value="Chromosome 1"/>
</dbReference>
<keyword evidence="1" id="KW-1185">Reference proteome</keyword>
<name>A0ABM3GY78_9MYRT</name>
<sequence>MASEKAACAEDTGMSRNQAICTAREHKSEEGASSSNLGKVLVKRALFGSRRRPVWRQKSSNEAVKLLPSRLSKVSLAEDHKTEPCLNASYVQTSSGNREGLKPWHI</sequence>
<protein>
    <submittedName>
        <fullName evidence="2">Uncharacterized protein LOC125313617</fullName>
    </submittedName>
</protein>
<gene>
    <name evidence="2" type="primary">LOC125313617</name>
</gene>
<reference evidence="2" key="2">
    <citation type="submission" date="2025-08" db="UniProtKB">
        <authorList>
            <consortium name="RefSeq"/>
        </authorList>
    </citation>
    <scope>IDENTIFICATION</scope>
    <source>
        <tissue evidence="2">Leaf</tissue>
    </source>
</reference>
<evidence type="ECO:0000313" key="1">
    <source>
        <dbReference type="Proteomes" id="UP000827889"/>
    </source>
</evidence>